<organism evidence="2 3">
    <name type="scientific">Natrarchaeobaculum aegyptiacum</name>
    <dbReference type="NCBI Taxonomy" id="745377"/>
    <lineage>
        <taxon>Archaea</taxon>
        <taxon>Methanobacteriati</taxon>
        <taxon>Methanobacteriota</taxon>
        <taxon>Stenosarchaea group</taxon>
        <taxon>Halobacteria</taxon>
        <taxon>Halobacteriales</taxon>
        <taxon>Natrialbaceae</taxon>
        <taxon>Natrarchaeobaculum</taxon>
    </lineage>
</organism>
<protein>
    <recommendedName>
        <fullName evidence="4">Transcriptional regulator</fullName>
    </recommendedName>
</protein>
<dbReference type="SUPFAM" id="SSF46785">
    <property type="entry name" value="Winged helix' DNA-binding domain"/>
    <property type="match status" value="1"/>
</dbReference>
<gene>
    <name evidence="2" type="ORF">B1756_09355</name>
</gene>
<dbReference type="AlphaFoldDB" id="A0A2Z2HT17"/>
<dbReference type="InterPro" id="IPR036390">
    <property type="entry name" value="WH_DNA-bd_sf"/>
</dbReference>
<evidence type="ECO:0008006" key="4">
    <source>
        <dbReference type="Google" id="ProtNLM"/>
    </source>
</evidence>
<dbReference type="GeneID" id="32894285"/>
<keyword evidence="1" id="KW-0175">Coiled coil</keyword>
<dbReference type="KEGG" id="naj:B1756_09355"/>
<keyword evidence="3" id="KW-1185">Reference proteome</keyword>
<dbReference type="Pfam" id="PF24033">
    <property type="entry name" value="DUF7342"/>
    <property type="match status" value="1"/>
</dbReference>
<feature type="coiled-coil region" evidence="1">
    <location>
        <begin position="80"/>
        <end position="114"/>
    </location>
</feature>
<proteinExistence type="predicted"/>
<evidence type="ECO:0000313" key="2">
    <source>
        <dbReference type="EMBL" id="ARS89913.1"/>
    </source>
</evidence>
<dbReference type="InterPro" id="IPR055766">
    <property type="entry name" value="DUF7342"/>
</dbReference>
<dbReference type="EMBL" id="CP019893">
    <property type="protein sequence ID" value="ARS89913.1"/>
    <property type="molecule type" value="Genomic_DNA"/>
</dbReference>
<dbReference type="InterPro" id="IPR036388">
    <property type="entry name" value="WH-like_DNA-bd_sf"/>
</dbReference>
<sequence>MDTPPDDWTDHTSGRERVRLVVDTLEEPATVNSIAERAAVAWETADKELSRLEAENTVRKREDGRYEVNPVRQFLDQIVRLIETHSRAELESQLQEYQEEVESLESEYDVASAQNLRELLTDDDVSADEIREIRNVSDTWGALELEIRLLKNALQLYDDLSQLSQSNGDTPITV</sequence>
<accession>A0A2Z2HT17</accession>
<reference evidence="3" key="1">
    <citation type="submission" date="2017-02" db="EMBL/GenBank/DDBJ databases">
        <title>Natronthermophilus aegyptiacus gen. nov.,sp. nov., an aerobic, extremely halophilic alkalithermophilic archaeon isolated from the athalassohaline Wadi An Natrun, Egypt.</title>
        <authorList>
            <person name="Zhao B."/>
        </authorList>
    </citation>
    <scope>NUCLEOTIDE SEQUENCE [LARGE SCALE GENOMIC DNA]</scope>
    <source>
        <strain evidence="3">JW/NM-HA 15</strain>
    </source>
</reference>
<evidence type="ECO:0000256" key="1">
    <source>
        <dbReference type="SAM" id="Coils"/>
    </source>
</evidence>
<dbReference type="Proteomes" id="UP000250088">
    <property type="component" value="Chromosome"/>
</dbReference>
<dbReference type="Gene3D" id="1.10.10.10">
    <property type="entry name" value="Winged helix-like DNA-binding domain superfamily/Winged helix DNA-binding domain"/>
    <property type="match status" value="1"/>
</dbReference>
<dbReference type="RefSeq" id="WP_228434576.1">
    <property type="nucleotide sequence ID" value="NZ_CP019893.1"/>
</dbReference>
<evidence type="ECO:0000313" key="3">
    <source>
        <dbReference type="Proteomes" id="UP000250088"/>
    </source>
</evidence>
<name>A0A2Z2HT17_9EURY</name>